<keyword evidence="3" id="KW-1185">Reference proteome</keyword>
<evidence type="ECO:0000256" key="1">
    <source>
        <dbReference type="SAM" id="SignalP"/>
    </source>
</evidence>
<keyword evidence="1" id="KW-0732">Signal</keyword>
<dbReference type="AlphaFoldDB" id="A0A1H6L2F0"/>
<dbReference type="EMBL" id="FNWX01000035">
    <property type="protein sequence ID" value="SEH82349.1"/>
    <property type="molecule type" value="Genomic_DNA"/>
</dbReference>
<evidence type="ECO:0000313" key="2">
    <source>
        <dbReference type="EMBL" id="SEH82349.1"/>
    </source>
</evidence>
<accession>A0A1H6L2F0</accession>
<organism evidence="2 3">
    <name type="scientific">Epilithonimonas hominis</name>
    <dbReference type="NCBI Taxonomy" id="420404"/>
    <lineage>
        <taxon>Bacteria</taxon>
        <taxon>Pseudomonadati</taxon>
        <taxon>Bacteroidota</taxon>
        <taxon>Flavobacteriia</taxon>
        <taxon>Flavobacteriales</taxon>
        <taxon>Weeksellaceae</taxon>
        <taxon>Chryseobacterium group</taxon>
        <taxon>Epilithonimonas</taxon>
    </lineage>
</organism>
<protein>
    <submittedName>
        <fullName evidence="2">Uncharacterized protein</fullName>
    </submittedName>
</protein>
<feature type="chain" id="PRO_5011714375" evidence="1">
    <location>
        <begin position="29"/>
        <end position="188"/>
    </location>
</feature>
<gene>
    <name evidence="2" type="ORF">SAMN05421793_13519</name>
</gene>
<feature type="signal peptide" evidence="1">
    <location>
        <begin position="1"/>
        <end position="28"/>
    </location>
</feature>
<dbReference type="Proteomes" id="UP000198555">
    <property type="component" value="Unassembled WGS sequence"/>
</dbReference>
<evidence type="ECO:0000313" key="3">
    <source>
        <dbReference type="Proteomes" id="UP000198555"/>
    </source>
</evidence>
<reference evidence="3" key="1">
    <citation type="submission" date="2016-10" db="EMBL/GenBank/DDBJ databases">
        <authorList>
            <person name="Varghese N."/>
            <person name="Submissions S."/>
        </authorList>
    </citation>
    <scope>NUCLEOTIDE SEQUENCE [LARGE SCALE GENOMIC DNA]</scope>
    <source>
        <strain evidence="3">DSM 19326</strain>
    </source>
</reference>
<dbReference type="STRING" id="420404.SAMN05421793_13519"/>
<proteinExistence type="predicted"/>
<sequence length="188" mass="20351">MKSKFNFKKLATVLAALFLIFNVISCQRDEDVAADDLPQEELTKITLSVKDIAAETTKEYSYIIGSGAPVIPLTDGKSYEVTVTFWNGSDNVTQEIRDAKDEHFLIFDFPKSTVNLTRLDDVTSTGELGKVGLKTKWDVIKVVGSSSPLLKLTLIHEPASASEAQNGTAWGSVSGGETDAEATFGLSN</sequence>
<name>A0A1H6L2F0_9FLAO</name>
<dbReference type="RefSeq" id="WP_089770593.1">
    <property type="nucleotide sequence ID" value="NZ_FNWX01000035.1"/>
</dbReference>